<feature type="transmembrane region" description="Helical" evidence="7">
    <location>
        <begin position="241"/>
        <end position="267"/>
    </location>
</feature>
<feature type="domain" description="PhoU" evidence="8">
    <location>
        <begin position="345"/>
        <end position="431"/>
    </location>
</feature>
<dbReference type="EMBL" id="FQXP01000005">
    <property type="protein sequence ID" value="SHH84206.1"/>
    <property type="molecule type" value="Genomic_DNA"/>
</dbReference>
<evidence type="ECO:0000313" key="10">
    <source>
        <dbReference type="Proteomes" id="UP000184526"/>
    </source>
</evidence>
<name>A0A1M5W9N1_9CLOT</name>
<dbReference type="SUPFAM" id="SSF109755">
    <property type="entry name" value="PhoU-like"/>
    <property type="match status" value="1"/>
</dbReference>
<keyword evidence="2" id="KW-1003">Cell membrane</keyword>
<feature type="transmembrane region" description="Helical" evidence="7">
    <location>
        <begin position="287"/>
        <end position="305"/>
    </location>
</feature>
<dbReference type="Proteomes" id="UP000184526">
    <property type="component" value="Unassembled WGS sequence"/>
</dbReference>
<feature type="transmembrane region" description="Helical" evidence="7">
    <location>
        <begin position="98"/>
        <end position="124"/>
    </location>
</feature>
<dbReference type="AlphaFoldDB" id="A0A1M5W9N1"/>
<evidence type="ECO:0000256" key="7">
    <source>
        <dbReference type="SAM" id="Phobius"/>
    </source>
</evidence>
<feature type="domain" description="PhoU" evidence="8">
    <location>
        <begin position="450"/>
        <end position="533"/>
    </location>
</feature>
<organism evidence="9 10">
    <name type="scientific">Clostridium collagenovorans DSM 3089</name>
    <dbReference type="NCBI Taxonomy" id="1121306"/>
    <lineage>
        <taxon>Bacteria</taxon>
        <taxon>Bacillati</taxon>
        <taxon>Bacillota</taxon>
        <taxon>Clostridia</taxon>
        <taxon>Eubacteriales</taxon>
        <taxon>Clostridiaceae</taxon>
        <taxon>Clostridium</taxon>
    </lineage>
</organism>
<dbReference type="GO" id="GO:0005886">
    <property type="term" value="C:plasma membrane"/>
    <property type="evidence" value="ECO:0007669"/>
    <property type="project" value="UniProtKB-SubCell"/>
</dbReference>
<dbReference type="Pfam" id="PF02690">
    <property type="entry name" value="Na_Pi_cotrans"/>
    <property type="match status" value="2"/>
</dbReference>
<keyword evidence="4 7" id="KW-1133">Transmembrane helix</keyword>
<evidence type="ECO:0000256" key="4">
    <source>
        <dbReference type="ARBA" id="ARBA00022989"/>
    </source>
</evidence>
<dbReference type="GO" id="GO:0005436">
    <property type="term" value="F:sodium:phosphate symporter activity"/>
    <property type="evidence" value="ECO:0007669"/>
    <property type="project" value="InterPro"/>
</dbReference>
<sequence length="539" mass="58692">MGALEMVISLFGGLGLFLFGMNMMGDGLQNAAGDKLKGFFQKLTSNPIKGVLTGAIITAIIQSSSATTVMVVGFVNAQLMNLYQATAVIMGANVGTTITSQLVALNIDAFVPIFIGIGALIVLFTKKDNIKQIGSIVLGFGILFLGMSMMKDSMGPLKDSPMFIEILRKLDGNMFLGILTGLGMTAILQSSSATTGILIALSGTGVVTINMIIPVLFGCNIGTCVTALLSSIGTSKTARKAAIIHLLFNVIGTIIFIPLFGILAYAVTELPVIGSVDVKRQIANAHTIFNICNTLVLLPFIGVLVKSANKIIKGEDEEEKYGVTYIDERLLESPAIALGQTVKEIERMANKSKKNVALAMKAFETGDSDLIEKVYKNEKLINILEDEITRYLIELSKLDLSDRDHAKVDSLFHVINDAERIGDHAENIVDLASEKRVKKLKMSEEAEKELEKMFDFTLQSLELSISMLETNTYDKLEEVVRLEENIDSLERKCRQSHINRLNKGICDATIGTMFLDIVNNLERIGDHSMNIAQASTDSY</sequence>
<feature type="coiled-coil region" evidence="6">
    <location>
        <begin position="472"/>
        <end position="499"/>
    </location>
</feature>
<evidence type="ECO:0000256" key="6">
    <source>
        <dbReference type="SAM" id="Coils"/>
    </source>
</evidence>
<dbReference type="Gene3D" id="1.20.58.220">
    <property type="entry name" value="Phosphate transport system protein phou homolog 2, domain 2"/>
    <property type="match status" value="1"/>
</dbReference>
<dbReference type="InterPro" id="IPR038078">
    <property type="entry name" value="PhoU-like_sf"/>
</dbReference>
<gene>
    <name evidence="9" type="ORF">SAMN02745196_01636</name>
</gene>
<dbReference type="NCBIfam" id="TIGR00704">
    <property type="entry name" value="NaPi_cotrn_rel"/>
    <property type="match status" value="1"/>
</dbReference>
<dbReference type="RefSeq" id="WP_072831530.1">
    <property type="nucleotide sequence ID" value="NZ_FQXP01000005.1"/>
</dbReference>
<reference evidence="9 10" key="1">
    <citation type="submission" date="2016-11" db="EMBL/GenBank/DDBJ databases">
        <authorList>
            <person name="Jaros S."/>
            <person name="Januszkiewicz K."/>
            <person name="Wedrychowicz H."/>
        </authorList>
    </citation>
    <scope>NUCLEOTIDE SEQUENCE [LARGE SCALE GENOMIC DNA]</scope>
    <source>
        <strain evidence="9 10">DSM 3089</strain>
    </source>
</reference>
<dbReference type="PANTHER" id="PTHR10010:SF46">
    <property type="entry name" value="SODIUM-DEPENDENT PHOSPHATE TRANSPORT PROTEIN 2B"/>
    <property type="match status" value="1"/>
</dbReference>
<feature type="transmembrane region" description="Helical" evidence="7">
    <location>
        <begin position="130"/>
        <end position="149"/>
    </location>
</feature>
<keyword evidence="5 7" id="KW-0472">Membrane</keyword>
<feature type="transmembrane region" description="Helical" evidence="7">
    <location>
        <begin position="55"/>
        <end position="77"/>
    </location>
</feature>
<dbReference type="Pfam" id="PF01895">
    <property type="entry name" value="PhoU"/>
    <property type="match status" value="2"/>
</dbReference>
<protein>
    <submittedName>
        <fullName evidence="9">Phosphate:Na+ symporter</fullName>
    </submittedName>
</protein>
<evidence type="ECO:0000256" key="5">
    <source>
        <dbReference type="ARBA" id="ARBA00023136"/>
    </source>
</evidence>
<dbReference type="InterPro" id="IPR003841">
    <property type="entry name" value="Na/Pi_transpt"/>
</dbReference>
<evidence type="ECO:0000256" key="3">
    <source>
        <dbReference type="ARBA" id="ARBA00022692"/>
    </source>
</evidence>
<dbReference type="InterPro" id="IPR026022">
    <property type="entry name" value="PhoU_dom"/>
</dbReference>
<dbReference type="NCBIfam" id="NF037997">
    <property type="entry name" value="Na_Pi_symport"/>
    <property type="match status" value="1"/>
</dbReference>
<dbReference type="PANTHER" id="PTHR10010">
    <property type="entry name" value="SOLUTE CARRIER FAMILY 34 SODIUM PHOSPHATE , MEMBER 2-RELATED"/>
    <property type="match status" value="1"/>
</dbReference>
<dbReference type="GO" id="GO:0044341">
    <property type="term" value="P:sodium-dependent phosphate transport"/>
    <property type="evidence" value="ECO:0007669"/>
    <property type="project" value="InterPro"/>
</dbReference>
<dbReference type="InterPro" id="IPR004633">
    <property type="entry name" value="NaPi_cotrn-rel/YqeW-like"/>
</dbReference>
<evidence type="ECO:0000256" key="2">
    <source>
        <dbReference type="ARBA" id="ARBA00022475"/>
    </source>
</evidence>
<evidence type="ECO:0000256" key="1">
    <source>
        <dbReference type="ARBA" id="ARBA00004651"/>
    </source>
</evidence>
<feature type="transmembrane region" description="Helical" evidence="7">
    <location>
        <begin position="196"/>
        <end position="229"/>
    </location>
</feature>
<keyword evidence="3 7" id="KW-0812">Transmembrane</keyword>
<comment type="subcellular location">
    <subcellularLocation>
        <location evidence="1">Cell membrane</location>
        <topology evidence="1">Multi-pass membrane protein</topology>
    </subcellularLocation>
</comment>
<keyword evidence="10" id="KW-1185">Reference proteome</keyword>
<keyword evidence="6" id="KW-0175">Coiled coil</keyword>
<dbReference type="OrthoDB" id="9763003at2"/>
<evidence type="ECO:0000313" key="9">
    <source>
        <dbReference type="EMBL" id="SHH84206.1"/>
    </source>
</evidence>
<accession>A0A1M5W9N1</accession>
<evidence type="ECO:0000259" key="8">
    <source>
        <dbReference type="Pfam" id="PF01895"/>
    </source>
</evidence>
<proteinExistence type="predicted"/>